<name>A0ABR2F0K5_9ROSI</name>
<evidence type="ECO:0000313" key="3">
    <source>
        <dbReference type="Proteomes" id="UP001472677"/>
    </source>
</evidence>
<gene>
    <name evidence="2" type="ORF">V6N12_007016</name>
</gene>
<dbReference type="Proteomes" id="UP001472677">
    <property type="component" value="Unassembled WGS sequence"/>
</dbReference>
<reference evidence="2 3" key="1">
    <citation type="journal article" date="2024" name="G3 (Bethesda)">
        <title>Genome assembly of Hibiscus sabdariffa L. provides insights into metabolisms of medicinal natural products.</title>
        <authorList>
            <person name="Kim T."/>
        </authorList>
    </citation>
    <scope>NUCLEOTIDE SEQUENCE [LARGE SCALE GENOMIC DNA]</scope>
    <source>
        <strain evidence="2">TK-2024</strain>
        <tissue evidence="2">Old leaves</tissue>
    </source>
</reference>
<feature type="compositionally biased region" description="Basic and acidic residues" evidence="1">
    <location>
        <begin position="249"/>
        <end position="258"/>
    </location>
</feature>
<accession>A0ABR2F0K5</accession>
<protein>
    <submittedName>
        <fullName evidence="2">Uncharacterized protein</fullName>
    </submittedName>
</protein>
<evidence type="ECO:0000256" key="1">
    <source>
        <dbReference type="SAM" id="MobiDB-lite"/>
    </source>
</evidence>
<proteinExistence type="predicted"/>
<feature type="region of interest" description="Disordered" evidence="1">
    <location>
        <begin position="230"/>
        <end position="258"/>
    </location>
</feature>
<organism evidence="2 3">
    <name type="scientific">Hibiscus sabdariffa</name>
    <name type="common">roselle</name>
    <dbReference type="NCBI Taxonomy" id="183260"/>
    <lineage>
        <taxon>Eukaryota</taxon>
        <taxon>Viridiplantae</taxon>
        <taxon>Streptophyta</taxon>
        <taxon>Embryophyta</taxon>
        <taxon>Tracheophyta</taxon>
        <taxon>Spermatophyta</taxon>
        <taxon>Magnoliopsida</taxon>
        <taxon>eudicotyledons</taxon>
        <taxon>Gunneridae</taxon>
        <taxon>Pentapetalae</taxon>
        <taxon>rosids</taxon>
        <taxon>malvids</taxon>
        <taxon>Malvales</taxon>
        <taxon>Malvaceae</taxon>
        <taxon>Malvoideae</taxon>
        <taxon>Hibiscus</taxon>
    </lineage>
</organism>
<keyword evidence="3" id="KW-1185">Reference proteome</keyword>
<evidence type="ECO:0000313" key="2">
    <source>
        <dbReference type="EMBL" id="KAK8568465.1"/>
    </source>
</evidence>
<sequence>MGSSDVMGSGEAQGNLNVKVNVVSTSFKETLIGISDKSRGVNPIAELDVEVMNEDVRIGGVRGNGGTTTAREVRGSRFVTLSSAISDEVEGDVEPLLDGEEHGNHATHVTEKSVFADRDLGASTSVGITTGTHYQNQADRGKSVWGVCSTDKGTELVGQISLGVSIGSKRVRSGEATSVASNETVTQMPSSLNSAKHAVVRVGGTEEGRPQRIVKVRILSASLRGPISKPGSKVQLGGRWGPKNTRNSHKLDDRDTTKEGLAGRLSNLVSDLNVAAELEKARLVLPREPGDTDESRVDWQMNSVFDQPGGFEMQV</sequence>
<dbReference type="EMBL" id="JBBPBM010000009">
    <property type="protein sequence ID" value="KAK8568465.1"/>
    <property type="molecule type" value="Genomic_DNA"/>
</dbReference>
<comment type="caution">
    <text evidence="2">The sequence shown here is derived from an EMBL/GenBank/DDBJ whole genome shotgun (WGS) entry which is preliminary data.</text>
</comment>